<evidence type="ECO:0000256" key="5">
    <source>
        <dbReference type="PROSITE-ProRule" id="PRU01355"/>
    </source>
</evidence>
<feature type="region of interest" description="Disordered" evidence="7">
    <location>
        <begin position="889"/>
        <end position="942"/>
    </location>
</feature>
<organism evidence="8 9">
    <name type="scientific">Hydra vulgaris</name>
    <name type="common">Hydra</name>
    <name type="synonym">Hydra attenuata</name>
    <dbReference type="NCBI Taxonomy" id="6087"/>
    <lineage>
        <taxon>Eukaryota</taxon>
        <taxon>Metazoa</taxon>
        <taxon>Cnidaria</taxon>
        <taxon>Hydrozoa</taxon>
        <taxon>Hydroidolina</taxon>
        <taxon>Anthoathecata</taxon>
        <taxon>Aplanulata</taxon>
        <taxon>Hydridae</taxon>
        <taxon>Hydra</taxon>
    </lineage>
</organism>
<keyword evidence="6" id="KW-0482">Metalloprotease</keyword>
<keyword evidence="8" id="KW-1185">Reference proteome</keyword>
<dbReference type="GeneID" id="100206770"/>
<keyword evidence="4 6" id="KW-0325">Glycoprotein</keyword>
<evidence type="ECO:0000313" key="9">
    <source>
        <dbReference type="RefSeq" id="XP_065644126.1"/>
    </source>
</evidence>
<comment type="caution">
    <text evidence="5">Lacks conserved residue(s) required for the propagation of feature annotation.</text>
</comment>
<comment type="cofactor">
    <cofactor evidence="6">
        <name>Zn(2+)</name>
        <dbReference type="ChEBI" id="CHEBI:29105"/>
    </cofactor>
    <text evidence="6">Binds 1 zinc ion per subunit.</text>
</comment>
<comment type="similarity">
    <text evidence="1 5 6">Belongs to the peptidase M2 family.</text>
</comment>
<evidence type="ECO:0000256" key="6">
    <source>
        <dbReference type="RuleBase" id="RU361144"/>
    </source>
</evidence>
<proteinExistence type="inferred from homology"/>
<keyword evidence="2" id="KW-0732">Signal</keyword>
<gene>
    <name evidence="9" type="primary">LOC100206770</name>
</gene>
<dbReference type="SUPFAM" id="SSF55486">
    <property type="entry name" value="Metalloproteases ('zincins'), catalytic domain"/>
    <property type="match status" value="1"/>
</dbReference>
<reference evidence="9" key="2">
    <citation type="submission" date="2025-08" db="UniProtKB">
        <authorList>
            <consortium name="RefSeq"/>
        </authorList>
    </citation>
    <scope>IDENTIFICATION</scope>
</reference>
<keyword evidence="6" id="KW-0862">Zinc</keyword>
<dbReference type="EC" id="3.4.-.-" evidence="6"/>
<reference evidence="8" key="1">
    <citation type="submission" date="2025-05" db="UniProtKB">
        <authorList>
            <consortium name="RefSeq"/>
        </authorList>
    </citation>
    <scope>NUCLEOTIDE SEQUENCE [LARGE SCALE GENOMIC DNA]</scope>
</reference>
<dbReference type="PANTHER" id="PTHR10514">
    <property type="entry name" value="ANGIOTENSIN-CONVERTING ENZYME"/>
    <property type="match status" value="1"/>
</dbReference>
<dbReference type="PRINTS" id="PR00791">
    <property type="entry name" value="PEPDIPTASEA"/>
</dbReference>
<dbReference type="PANTHER" id="PTHR10514:SF27">
    <property type="entry name" value="ANGIOTENSIN-CONVERTING ENZYME"/>
    <property type="match status" value="1"/>
</dbReference>
<dbReference type="Pfam" id="PF01401">
    <property type="entry name" value="Peptidase_M2"/>
    <property type="match status" value="1"/>
</dbReference>
<keyword evidence="6" id="KW-0378">Hydrolase</keyword>
<evidence type="ECO:0000313" key="8">
    <source>
        <dbReference type="Proteomes" id="UP001652625"/>
    </source>
</evidence>
<keyword evidence="6" id="KW-0479">Metal-binding</keyword>
<evidence type="ECO:0000256" key="4">
    <source>
        <dbReference type="ARBA" id="ARBA00023180"/>
    </source>
</evidence>
<dbReference type="PROSITE" id="PS52011">
    <property type="entry name" value="PEPTIDASE_M2"/>
    <property type="match status" value="1"/>
</dbReference>
<feature type="compositionally biased region" description="Polar residues" evidence="7">
    <location>
        <begin position="889"/>
        <end position="929"/>
    </location>
</feature>
<dbReference type="Proteomes" id="UP001652625">
    <property type="component" value="Chromosome 01"/>
</dbReference>
<protein>
    <recommendedName>
        <fullName evidence="6">Angiotensin-converting enzyme</fullName>
        <ecNumber evidence="6">3.4.-.-</ecNumber>
    </recommendedName>
</protein>
<keyword evidence="3" id="KW-1015">Disulfide bond</keyword>
<accession>A0ABM4B5L7</accession>
<dbReference type="RefSeq" id="XP_065644126.1">
    <property type="nucleotide sequence ID" value="XM_065788054.1"/>
</dbReference>
<evidence type="ECO:0000256" key="2">
    <source>
        <dbReference type="ARBA" id="ARBA00022729"/>
    </source>
</evidence>
<dbReference type="CDD" id="cd06461">
    <property type="entry name" value="M2_ACE"/>
    <property type="match status" value="1"/>
</dbReference>
<dbReference type="Gene3D" id="1.10.1370.30">
    <property type="match status" value="1"/>
</dbReference>
<name>A0ABM4B5L7_HYDVU</name>
<evidence type="ECO:0000256" key="7">
    <source>
        <dbReference type="SAM" id="MobiDB-lite"/>
    </source>
</evidence>
<evidence type="ECO:0000256" key="3">
    <source>
        <dbReference type="ARBA" id="ARBA00023157"/>
    </source>
</evidence>
<dbReference type="InterPro" id="IPR001548">
    <property type="entry name" value="Peptidase_M2"/>
</dbReference>
<keyword evidence="6" id="KW-0645">Protease</keyword>
<evidence type="ECO:0000256" key="1">
    <source>
        <dbReference type="ARBA" id="ARBA00008139"/>
    </source>
</evidence>
<keyword evidence="6" id="KW-0121">Carboxypeptidase</keyword>
<sequence>MLSLVLPSFLYVFGLYYGKIYANYVFIFALSISYCNGNQGSVYTDDIFEAGKFLKNFDVVADELLTKNGLANWQYETDLTEDNLQKTVDIGLELSDFFLSSSQNASKLKVLDLPQQMQRQIMLIRRSADPTSEDMRREIKETIGQMTSIFSKAKVKKDSVEYSLENLTEIMRTSRNKKKLDWAWRSWRDTVGPPIKSLYTNMIDLLNIGAREHGWIDYGDFLRTDYEMGDDFEISLDMVWSKIKPLYEELHAYVRYMLTKKKIIKVAKDGCIPASVLGDMFAQNWENIFDLVKPSKTSKVFDVTKTLKEKNYTVQKMFTLAEDFFTSLGLYKMPTSFWNNSVFTKPKNKDMVCHASAWDISSTDVRIKMCAEVNQNDLTTIHHEMGHIEYFLAYKNQPNTFRAGANPGFHEAIGDTISLSVETLTYLKKVNLLKKEKWNKDETISFLLNQALRRLAPLPYNLLVDKWRWRVFEGNITENNYNKAWWDFRVEYQGVEPPVSRPPNAFDPASKFHIGANVPYVAYFFSYILQFQLHKKLCRSTKFSGPLYLCSIYNEKEAGNILKKMLEKGRSKPWPQVLKEATGEKELNPDAILEYFKPLHTWLEKQRKTKKYDIKWKRSPLTKVFQKTTKKYELGQERSGILKTDSGDVSLSINIPAFSLAQLMGNNNNKVQNSTTVDSVSSSPSRTVTENNLQLDLSKLLASGKSFSIKSSETNTINSEGNTEIKNKEININSESAGFKAPSKTELPLQAFNNASVDKTVPLAAVDKTVPIAALDKTAPMAGIDKTAPMAGIDKTVPLAAEIKPDAPFPLTATSLTEEKNNPIIAGLEKQKTNPIAAAFPQEVKPNPVPESQIALVPISLPTNLLNILRNALNTSGLERSEKSIASFSDSQLKSENQRSNNSNANHTTELTNNNQTSAKNDPFNSTATLPGKNSEAANSTLVKDVKGNSTLIGVDKLIQPGNEDLNNSSKVSPQNFISMQQLVLPCKRSDIPCVFGKIVTEGNSIPSFKEGLDTEKKTVSISPSLLIKKLIEHHVADKSTPDPVVNVVPSSLPLGQTSQGLTLGSQENNQGNFDLNQIIKALTGAIKPLNKNDTSSADTKQTILQASAEAAKGTIKSNEDLSKITNAVNCSNIQKRGVRLTIKCNEGKHKGGMLSLTPQEIVQRLINSKNKNELNKKTIPGANVINTPNGFQLNFDLIAKDQIPYDLTEKPSNPSARQLTSGRQQHVDVFNTAKGMVVKPKSSIQLLTPQFVPALDKDNIELRKSDE</sequence>